<feature type="transmembrane region" description="Helical" evidence="9">
    <location>
        <begin position="121"/>
        <end position="142"/>
    </location>
</feature>
<dbReference type="PANTHER" id="PTHR11003">
    <property type="entry name" value="POTASSIUM CHANNEL, SUBFAMILY K"/>
    <property type="match status" value="1"/>
</dbReference>
<evidence type="ECO:0000313" key="11">
    <source>
        <dbReference type="EMBL" id="CBY15722.1"/>
    </source>
</evidence>
<gene>
    <name evidence="11" type="ORF">GSOID_T00014031001</name>
</gene>
<comment type="similarity">
    <text evidence="8">Belongs to the two pore domain potassium channel (TC 1.A.1.8) family.</text>
</comment>
<dbReference type="EMBL" id="FN653630">
    <property type="protein sequence ID" value="CBY15722.1"/>
    <property type="molecule type" value="Genomic_DNA"/>
</dbReference>
<dbReference type="GO" id="GO:0022841">
    <property type="term" value="F:potassium ion leak channel activity"/>
    <property type="evidence" value="ECO:0007669"/>
    <property type="project" value="TreeGrafter"/>
</dbReference>
<evidence type="ECO:0000256" key="5">
    <source>
        <dbReference type="ARBA" id="ARBA00023065"/>
    </source>
</evidence>
<dbReference type="Pfam" id="PF07885">
    <property type="entry name" value="Ion_trans_2"/>
    <property type="match status" value="2"/>
</dbReference>
<dbReference type="Proteomes" id="UP000001307">
    <property type="component" value="Unassembled WGS sequence"/>
</dbReference>
<evidence type="ECO:0000256" key="3">
    <source>
        <dbReference type="ARBA" id="ARBA00022692"/>
    </source>
</evidence>
<reference evidence="11" key="1">
    <citation type="journal article" date="2010" name="Science">
        <title>Plasticity of animal genome architecture unmasked by rapid evolution of a pelagic tunicate.</title>
        <authorList>
            <person name="Denoeud F."/>
            <person name="Henriet S."/>
            <person name="Mungpakdee S."/>
            <person name="Aury J.M."/>
            <person name="Da Silva C."/>
            <person name="Brinkmann H."/>
            <person name="Mikhaleva J."/>
            <person name="Olsen L.C."/>
            <person name="Jubin C."/>
            <person name="Canestro C."/>
            <person name="Bouquet J.M."/>
            <person name="Danks G."/>
            <person name="Poulain J."/>
            <person name="Campsteijn C."/>
            <person name="Adamski M."/>
            <person name="Cross I."/>
            <person name="Yadetie F."/>
            <person name="Muffato M."/>
            <person name="Louis A."/>
            <person name="Butcher S."/>
            <person name="Tsagkogeorga G."/>
            <person name="Konrad A."/>
            <person name="Singh S."/>
            <person name="Jensen M.F."/>
            <person name="Cong E.H."/>
            <person name="Eikeseth-Otteraa H."/>
            <person name="Noel B."/>
            <person name="Anthouard V."/>
            <person name="Porcel B.M."/>
            <person name="Kachouri-Lafond R."/>
            <person name="Nishino A."/>
            <person name="Ugolini M."/>
            <person name="Chourrout P."/>
            <person name="Nishida H."/>
            <person name="Aasland R."/>
            <person name="Huzurbazar S."/>
            <person name="Westhof E."/>
            <person name="Delsuc F."/>
            <person name="Lehrach H."/>
            <person name="Reinhardt R."/>
            <person name="Weissenbach J."/>
            <person name="Roy S.W."/>
            <person name="Artiguenave F."/>
            <person name="Postlethwait J.H."/>
            <person name="Manak J.R."/>
            <person name="Thompson E.M."/>
            <person name="Jaillon O."/>
            <person name="Du Pasquier L."/>
            <person name="Boudinot P."/>
            <person name="Liberles D.A."/>
            <person name="Volff J.N."/>
            <person name="Philippe H."/>
            <person name="Lenhard B."/>
            <person name="Roest Crollius H."/>
            <person name="Wincker P."/>
            <person name="Chourrout D."/>
        </authorList>
    </citation>
    <scope>NUCLEOTIDE SEQUENCE [LARGE SCALE GENOMIC DNA]</scope>
</reference>
<dbReference type="SUPFAM" id="SSF81324">
    <property type="entry name" value="Voltage-gated potassium channels"/>
    <property type="match status" value="2"/>
</dbReference>
<evidence type="ECO:0000259" key="10">
    <source>
        <dbReference type="Pfam" id="PF07885"/>
    </source>
</evidence>
<evidence type="ECO:0000256" key="8">
    <source>
        <dbReference type="RuleBase" id="RU003857"/>
    </source>
</evidence>
<keyword evidence="5 8" id="KW-0406">Ion transport</keyword>
<feature type="domain" description="Potassium channel" evidence="10">
    <location>
        <begin position="129"/>
        <end position="177"/>
    </location>
</feature>
<evidence type="ECO:0000256" key="7">
    <source>
        <dbReference type="ARBA" id="ARBA00023303"/>
    </source>
</evidence>
<dbReference type="InParanoid" id="E4Y1H8"/>
<dbReference type="Gene3D" id="1.10.287.70">
    <property type="match status" value="1"/>
</dbReference>
<dbReference type="PRINTS" id="PR01333">
    <property type="entry name" value="2POREKCHANEL"/>
</dbReference>
<organism evidence="11">
    <name type="scientific">Oikopleura dioica</name>
    <name type="common">Tunicate</name>
    <dbReference type="NCBI Taxonomy" id="34765"/>
    <lineage>
        <taxon>Eukaryota</taxon>
        <taxon>Metazoa</taxon>
        <taxon>Chordata</taxon>
        <taxon>Tunicata</taxon>
        <taxon>Appendicularia</taxon>
        <taxon>Copelata</taxon>
        <taxon>Oikopleuridae</taxon>
        <taxon>Oikopleura</taxon>
    </lineage>
</organism>
<dbReference type="GO" id="GO:0030322">
    <property type="term" value="P:stabilization of membrane potential"/>
    <property type="evidence" value="ECO:0007669"/>
    <property type="project" value="TreeGrafter"/>
</dbReference>
<evidence type="ECO:0000256" key="9">
    <source>
        <dbReference type="SAM" id="Phobius"/>
    </source>
</evidence>
<dbReference type="InterPro" id="IPR003280">
    <property type="entry name" value="2pore_dom_K_chnl"/>
</dbReference>
<proteinExistence type="inferred from homology"/>
<evidence type="ECO:0000256" key="6">
    <source>
        <dbReference type="ARBA" id="ARBA00023136"/>
    </source>
</evidence>
<feature type="transmembrane region" description="Helical" evidence="9">
    <location>
        <begin position="66"/>
        <end position="87"/>
    </location>
</feature>
<evidence type="ECO:0000256" key="4">
    <source>
        <dbReference type="ARBA" id="ARBA00022989"/>
    </source>
</evidence>
<comment type="subcellular location">
    <subcellularLocation>
        <location evidence="1">Membrane</location>
        <topology evidence="1">Multi-pass membrane protein</topology>
    </subcellularLocation>
</comment>
<dbReference type="PANTHER" id="PTHR11003:SF334">
    <property type="entry name" value="FI03418P"/>
    <property type="match status" value="1"/>
</dbReference>
<accession>E4Y1H8</accession>
<evidence type="ECO:0000256" key="2">
    <source>
        <dbReference type="ARBA" id="ARBA00022448"/>
    </source>
</evidence>
<keyword evidence="2 8" id="KW-0813">Transport</keyword>
<dbReference type="AlphaFoldDB" id="E4Y1H8"/>
<keyword evidence="6 9" id="KW-0472">Membrane</keyword>
<dbReference type="GO" id="GO:0005886">
    <property type="term" value="C:plasma membrane"/>
    <property type="evidence" value="ECO:0007669"/>
    <property type="project" value="TreeGrafter"/>
</dbReference>
<keyword evidence="3 8" id="KW-0812">Transmembrane</keyword>
<evidence type="ECO:0000256" key="1">
    <source>
        <dbReference type="ARBA" id="ARBA00004141"/>
    </source>
</evidence>
<dbReference type="InterPro" id="IPR013099">
    <property type="entry name" value="K_chnl_dom"/>
</dbReference>
<keyword evidence="12" id="KW-1185">Reference proteome</keyword>
<dbReference type="OrthoDB" id="297496at2759"/>
<dbReference type="GO" id="GO:0015271">
    <property type="term" value="F:outward rectifier potassium channel activity"/>
    <property type="evidence" value="ECO:0007669"/>
    <property type="project" value="TreeGrafter"/>
</dbReference>
<feature type="domain" description="Potassium channel" evidence="10">
    <location>
        <begin position="31"/>
        <end position="94"/>
    </location>
</feature>
<evidence type="ECO:0000313" key="12">
    <source>
        <dbReference type="Proteomes" id="UP000001307"/>
    </source>
</evidence>
<name>E4Y1H8_OIKDI</name>
<keyword evidence="4 9" id="KW-1133">Transmembrane helix</keyword>
<sequence length="310" mass="34807">MLLDTVEFSLVNYGELASSCYRLKKNLIFVLNCCASNWDWSMDNTILFMGTVATTIGYGHLVPGTFAGRVICVFLAVFAVPLFAILVQSISNLIDKKLITIMTIINTMLNRQIIQIHTMQMIYFACGVVFFIFLPSFIFTQIEEWSMLEAVYFCTITLTKIGFGDYVPRMSPPERLAIYVHNSTACLNELIVPAPTGVTDSMPDKCEKSVWPRNVTMLFAIYRIGVFFWMILGLSFTGTVITMMVKGLNNVIRGTAKMKNSMAILLRSTAILAGHSTTPRETALSKDSLEIDVHSNKHIVDELSDEEWVD</sequence>
<keyword evidence="7 8" id="KW-0407">Ion channel</keyword>
<protein>
    <recommendedName>
        <fullName evidence="10">Potassium channel domain-containing protein</fullName>
    </recommendedName>
</protein>
<feature type="transmembrane region" description="Helical" evidence="9">
    <location>
        <begin position="220"/>
        <end position="245"/>
    </location>
</feature>